<dbReference type="EMBL" id="LBJQ01000089">
    <property type="protein sequence ID" value="RXH24203.1"/>
    <property type="molecule type" value="Genomic_DNA"/>
</dbReference>
<dbReference type="AlphaFoldDB" id="A0A4Q0RWL5"/>
<accession>A0A4Q0RWL5</accession>
<evidence type="ECO:0000313" key="3">
    <source>
        <dbReference type="Proteomes" id="UP000289546"/>
    </source>
</evidence>
<name>A0A4Q0RWL5_9BRAD</name>
<proteinExistence type="predicted"/>
<organism evidence="2 3">
    <name type="scientific">Bradyrhizobium nanningense</name>
    <dbReference type="NCBI Taxonomy" id="1325118"/>
    <lineage>
        <taxon>Bacteria</taxon>
        <taxon>Pseudomonadati</taxon>
        <taxon>Pseudomonadota</taxon>
        <taxon>Alphaproteobacteria</taxon>
        <taxon>Hyphomicrobiales</taxon>
        <taxon>Nitrobacteraceae</taxon>
        <taxon>Bradyrhizobium</taxon>
    </lineage>
</organism>
<keyword evidence="3" id="KW-1185">Reference proteome</keyword>
<dbReference type="RefSeq" id="WP_128921413.1">
    <property type="nucleotide sequence ID" value="NZ_LBJC01000028.1"/>
</dbReference>
<evidence type="ECO:0000256" key="1">
    <source>
        <dbReference type="SAM" id="MobiDB-lite"/>
    </source>
</evidence>
<evidence type="ECO:0000313" key="2">
    <source>
        <dbReference type="EMBL" id="RXH24203.1"/>
    </source>
</evidence>
<protein>
    <submittedName>
        <fullName evidence="2">Uncharacterized protein</fullName>
    </submittedName>
</protein>
<reference evidence="2 3" key="1">
    <citation type="submission" date="2015-04" db="EMBL/GenBank/DDBJ databases">
        <title>Comparative genomics of rhizobia nodulating Arachis hypogaea in China.</title>
        <authorList>
            <person name="Li Y."/>
        </authorList>
    </citation>
    <scope>NUCLEOTIDE SEQUENCE [LARGE SCALE GENOMIC DNA]</scope>
    <source>
        <strain evidence="2 3">CCBAU 51757</strain>
    </source>
</reference>
<dbReference type="OrthoDB" id="8262493at2"/>
<feature type="region of interest" description="Disordered" evidence="1">
    <location>
        <begin position="260"/>
        <end position="285"/>
    </location>
</feature>
<comment type="caution">
    <text evidence="2">The sequence shown here is derived from an EMBL/GenBank/DDBJ whole genome shotgun (WGS) entry which is preliminary data.</text>
</comment>
<dbReference type="Proteomes" id="UP000289546">
    <property type="component" value="Unassembled WGS sequence"/>
</dbReference>
<gene>
    <name evidence="2" type="ORF">XH99_29520</name>
</gene>
<sequence>MQDWKMQASKARLLLSSSRYGDRENALAKVAAGKDVNTLRRAIFALNFLEGFVESHPNWAPTLNRAPLSVVEIFARWYSFDVEGTIRAMKEFAGGKHTVRSLTAAMSEAREQMIGEKRSESLEASYRSRIERVAQRAVSRLFAEPISTSGVRVKNANDPPVDFHYYRMVEDGRPPKTVVALIVGPYQNRKLYRKRRFDWCFRALALAWIYDDVVLILPDAREVQTYRDWIASVRLRSETRTGSDRRRTALKRLPEVHVIHPGEGADSPSRTKAKARMSRKDEAVV</sequence>